<keyword evidence="3" id="KW-1185">Reference proteome</keyword>
<feature type="region of interest" description="Disordered" evidence="1">
    <location>
        <begin position="354"/>
        <end position="417"/>
    </location>
</feature>
<protein>
    <submittedName>
        <fullName evidence="2">Uncharacterized protein</fullName>
    </submittedName>
</protein>
<comment type="caution">
    <text evidence="2">The sequence shown here is derived from an EMBL/GenBank/DDBJ whole genome shotgun (WGS) entry which is preliminary data.</text>
</comment>
<feature type="compositionally biased region" description="Basic and acidic residues" evidence="1">
    <location>
        <begin position="158"/>
        <end position="168"/>
    </location>
</feature>
<feature type="region of interest" description="Disordered" evidence="1">
    <location>
        <begin position="158"/>
        <end position="339"/>
    </location>
</feature>
<feature type="compositionally biased region" description="Polar residues" evidence="1">
    <location>
        <begin position="171"/>
        <end position="182"/>
    </location>
</feature>
<name>A0AAN8BCL9_9TELE</name>
<feature type="compositionally biased region" description="Basic and acidic residues" evidence="1">
    <location>
        <begin position="251"/>
        <end position="281"/>
    </location>
</feature>
<dbReference type="EMBL" id="JAULUE010002062">
    <property type="protein sequence ID" value="KAK5882406.1"/>
    <property type="molecule type" value="Genomic_DNA"/>
</dbReference>
<reference evidence="2 3" key="1">
    <citation type="journal article" date="2023" name="Mol. Biol. Evol.">
        <title>Genomics of Secondarily Temperate Adaptation in the Only Non-Antarctic Icefish.</title>
        <authorList>
            <person name="Rivera-Colon A.G."/>
            <person name="Rayamajhi N."/>
            <person name="Minhas B.F."/>
            <person name="Madrigal G."/>
            <person name="Bilyk K.T."/>
            <person name="Yoon V."/>
            <person name="Hune M."/>
            <person name="Gregory S."/>
            <person name="Cheng C.H.C."/>
            <person name="Catchen J.M."/>
        </authorList>
    </citation>
    <scope>NUCLEOTIDE SEQUENCE [LARGE SCALE GENOMIC DNA]</scope>
    <source>
        <strain evidence="2">JC2023a</strain>
    </source>
</reference>
<gene>
    <name evidence="2" type="ORF">CesoFtcFv8_020994</name>
</gene>
<dbReference type="Proteomes" id="UP001335648">
    <property type="component" value="Unassembled WGS sequence"/>
</dbReference>
<evidence type="ECO:0000313" key="2">
    <source>
        <dbReference type="EMBL" id="KAK5882406.1"/>
    </source>
</evidence>
<feature type="compositionally biased region" description="Polar residues" evidence="1">
    <location>
        <begin position="103"/>
        <end position="127"/>
    </location>
</feature>
<feature type="region of interest" description="Disordered" evidence="1">
    <location>
        <begin position="98"/>
        <end position="129"/>
    </location>
</feature>
<feature type="compositionally biased region" description="Low complexity" evidence="1">
    <location>
        <begin position="354"/>
        <end position="365"/>
    </location>
</feature>
<evidence type="ECO:0000256" key="1">
    <source>
        <dbReference type="SAM" id="MobiDB-lite"/>
    </source>
</evidence>
<evidence type="ECO:0000313" key="3">
    <source>
        <dbReference type="Proteomes" id="UP001335648"/>
    </source>
</evidence>
<dbReference type="PANTHER" id="PTHR14931">
    <property type="entry name" value="GENE 340-RELATED"/>
    <property type="match status" value="1"/>
</dbReference>
<accession>A0AAN8BCL9</accession>
<organism evidence="2 3">
    <name type="scientific">Champsocephalus esox</name>
    <name type="common">pike icefish</name>
    <dbReference type="NCBI Taxonomy" id="159716"/>
    <lineage>
        <taxon>Eukaryota</taxon>
        <taxon>Metazoa</taxon>
        <taxon>Chordata</taxon>
        <taxon>Craniata</taxon>
        <taxon>Vertebrata</taxon>
        <taxon>Euteleostomi</taxon>
        <taxon>Actinopterygii</taxon>
        <taxon>Neopterygii</taxon>
        <taxon>Teleostei</taxon>
        <taxon>Neoteleostei</taxon>
        <taxon>Acanthomorphata</taxon>
        <taxon>Eupercaria</taxon>
        <taxon>Perciformes</taxon>
        <taxon>Notothenioidei</taxon>
        <taxon>Channichthyidae</taxon>
        <taxon>Champsocephalus</taxon>
    </lineage>
</organism>
<dbReference type="InterPro" id="IPR028104">
    <property type="entry name" value="DUF4553"/>
</dbReference>
<sequence>MLFVKGFNLSSICRWYLETTETKSLVIVKKVNTRLPSETQLCFHSASSSGASRGIFPSIQAERLKKHLKKFAIASPVKSNPKSQKLIARALEANAVKEKGELPSSTQTAKACAQGESQKASGKSKNPASARILKKYSNIREKMQVQQTNVRLKETLKNNNMKRLDTKKSAAKSNVKPSTKAQKSALPVGNKMKASAAKMERRKTLAGRKTTRPPVQQRAVKAQGSSRASRDATKKDKMPKRSSQRLGSPKISDHNPGDKSKSKADNKKQTEAERVDVEKTALNKVSPSKTLAKETSQSTVAVIKGAEKADETPRPSVDGKAPTSPDQVLTRSQRKMEVAVPLSGGSTLAAKKAAKSMKSQNASSKAVKKSERPMLMRRGAKGRQAAVLPRSVTKSATKRAREPLKTPAKRTRTSLSK</sequence>
<proteinExistence type="predicted"/>
<feature type="compositionally biased region" description="Basic residues" evidence="1">
    <location>
        <begin position="407"/>
        <end position="417"/>
    </location>
</feature>
<feature type="compositionally biased region" description="Polar residues" evidence="1">
    <location>
        <begin position="283"/>
        <end position="300"/>
    </location>
</feature>
<dbReference type="PANTHER" id="PTHR14931:SF2">
    <property type="entry name" value="LIGAND DEPENDENT NUCLEAR RECEPTOR COREPRESSOR"/>
    <property type="match status" value="1"/>
</dbReference>
<dbReference type="Pfam" id="PF15090">
    <property type="entry name" value="DUF4553"/>
    <property type="match status" value="1"/>
</dbReference>
<dbReference type="AlphaFoldDB" id="A0AAN8BCL9"/>